<evidence type="ECO:0000313" key="3">
    <source>
        <dbReference type="Proteomes" id="UP000321578"/>
    </source>
</evidence>
<dbReference type="AlphaFoldDB" id="A0A5C6ZFP0"/>
<sequence>MKTLKNSTATVETLITPTKILKSCLAIAILLMASFSFAQEEVEFDVYSNSAEKASQYLMGDDVALRDCASAHCEQLTTITIGTNVRLLAKSETAQTINGVKSRWYKIKMGPQIGWIWGGLISQKTLVSHVNPEVKFVFGEAGLDYKGYKRFQMRAVKNGVEIDKIFIKSDSLHFSKVRLLDSDTVGNKDVISLGDSTNEDTAINATAKYILFKNDKFEQASSFLTATQAEYENANYAYACGFEAQN</sequence>
<keyword evidence="1" id="KW-0732">Signal</keyword>
<comment type="caution">
    <text evidence="2">The sequence shown here is derived from an EMBL/GenBank/DDBJ whole genome shotgun (WGS) entry which is preliminary data.</text>
</comment>
<dbReference type="RefSeq" id="WP_147087035.1">
    <property type="nucleotide sequence ID" value="NZ_VORM01000014.1"/>
</dbReference>
<accession>A0A5C6ZFP0</accession>
<dbReference type="Gene3D" id="2.30.30.40">
    <property type="entry name" value="SH3 Domains"/>
    <property type="match status" value="1"/>
</dbReference>
<reference evidence="2 3" key="1">
    <citation type="submission" date="2019-08" db="EMBL/GenBank/DDBJ databases">
        <title>Genomes of Subsaximicrobium wynnwilliamsii strains.</title>
        <authorList>
            <person name="Bowman J.P."/>
        </authorList>
    </citation>
    <scope>NUCLEOTIDE SEQUENCE [LARGE SCALE GENOMIC DNA]</scope>
    <source>
        <strain evidence="2 3">2-80-2</strain>
    </source>
</reference>
<organism evidence="2 3">
    <name type="scientific">Subsaximicrobium wynnwilliamsii</name>
    <dbReference type="NCBI Taxonomy" id="291179"/>
    <lineage>
        <taxon>Bacteria</taxon>
        <taxon>Pseudomonadati</taxon>
        <taxon>Bacteroidota</taxon>
        <taxon>Flavobacteriia</taxon>
        <taxon>Flavobacteriales</taxon>
        <taxon>Flavobacteriaceae</taxon>
        <taxon>Subsaximicrobium</taxon>
    </lineage>
</organism>
<keyword evidence="3" id="KW-1185">Reference proteome</keyword>
<dbReference type="Proteomes" id="UP000321578">
    <property type="component" value="Unassembled WGS sequence"/>
</dbReference>
<feature type="chain" id="PRO_5022757186" evidence="1">
    <location>
        <begin position="39"/>
        <end position="246"/>
    </location>
</feature>
<dbReference type="EMBL" id="VORO01000014">
    <property type="protein sequence ID" value="TXD88443.1"/>
    <property type="molecule type" value="Genomic_DNA"/>
</dbReference>
<protein>
    <submittedName>
        <fullName evidence="2">SH3 domain-containing protein</fullName>
    </submittedName>
</protein>
<feature type="signal peptide" evidence="1">
    <location>
        <begin position="1"/>
        <end position="38"/>
    </location>
</feature>
<proteinExistence type="predicted"/>
<gene>
    <name evidence="2" type="ORF">ESY86_13080</name>
</gene>
<evidence type="ECO:0000313" key="2">
    <source>
        <dbReference type="EMBL" id="TXD88443.1"/>
    </source>
</evidence>
<name>A0A5C6ZFP0_9FLAO</name>
<dbReference type="OrthoDB" id="1410098at2"/>
<evidence type="ECO:0000256" key="1">
    <source>
        <dbReference type="SAM" id="SignalP"/>
    </source>
</evidence>